<reference evidence="1 2" key="1">
    <citation type="submission" date="2021-03" db="EMBL/GenBank/DDBJ databases">
        <title>Sequencing the genomes of 1000 actinobacteria strains.</title>
        <authorList>
            <person name="Klenk H.-P."/>
        </authorList>
    </citation>
    <scope>NUCLEOTIDE SEQUENCE [LARGE SCALE GENOMIC DNA]</scope>
    <source>
        <strain evidence="1 2">DSM 46670</strain>
    </source>
</reference>
<evidence type="ECO:0000313" key="2">
    <source>
        <dbReference type="Proteomes" id="UP001519332"/>
    </source>
</evidence>
<dbReference type="Proteomes" id="UP001519332">
    <property type="component" value="Unassembled WGS sequence"/>
</dbReference>
<keyword evidence="2" id="KW-1185">Reference proteome</keyword>
<comment type="caution">
    <text evidence="1">The sequence shown here is derived from an EMBL/GenBank/DDBJ whole genome shotgun (WGS) entry which is preliminary data.</text>
</comment>
<name>A0ABS4U1W8_9PSEU</name>
<evidence type="ECO:0000313" key="1">
    <source>
        <dbReference type="EMBL" id="MBP2330663.1"/>
    </source>
</evidence>
<dbReference type="EMBL" id="JAGINW010000001">
    <property type="protein sequence ID" value="MBP2330663.1"/>
    <property type="molecule type" value="Genomic_DNA"/>
</dbReference>
<dbReference type="RefSeq" id="WP_372448343.1">
    <property type="nucleotide sequence ID" value="NZ_JAGINW010000001.1"/>
</dbReference>
<accession>A0ABS4U1W8</accession>
<evidence type="ECO:0008006" key="3">
    <source>
        <dbReference type="Google" id="ProtNLM"/>
    </source>
</evidence>
<protein>
    <recommendedName>
        <fullName evidence="3">PAS domain-containing protein</fullName>
    </recommendedName>
</protein>
<proteinExistence type="predicted"/>
<gene>
    <name evidence="1" type="ORF">JOF56_011048</name>
</gene>
<sequence>MSRSLAEHAFSASPVAQVVVTGEDIVALINQQAELVFGLSHRDIGRPLRDLEISHRPVELRA</sequence>
<organism evidence="1 2">
    <name type="scientific">Kibdelosporangium banguiense</name>
    <dbReference type="NCBI Taxonomy" id="1365924"/>
    <lineage>
        <taxon>Bacteria</taxon>
        <taxon>Bacillati</taxon>
        <taxon>Actinomycetota</taxon>
        <taxon>Actinomycetes</taxon>
        <taxon>Pseudonocardiales</taxon>
        <taxon>Pseudonocardiaceae</taxon>
        <taxon>Kibdelosporangium</taxon>
    </lineage>
</organism>